<reference evidence="9 10" key="1">
    <citation type="journal article" date="2022" name="Int. J. Syst. Evol. Microbiol.">
        <title>Flavobacterium ammonificans sp. nov. and Flavobacterium ammoniigenes sp. nov., ammonifying bacteria isolated from surface river water.</title>
        <authorList>
            <person name="Watanabe K."/>
            <person name="Kitamura T."/>
            <person name="Ogata Y."/>
            <person name="Shindo C."/>
            <person name="Suda W."/>
        </authorList>
    </citation>
    <scope>NUCLEOTIDE SEQUENCE [LARGE SCALE GENOMIC DNA]</scope>
    <source>
        <strain evidence="9 10">GENT5</strain>
    </source>
</reference>
<evidence type="ECO:0000256" key="8">
    <source>
        <dbReference type="SAM" id="Phobius"/>
    </source>
</evidence>
<evidence type="ECO:0008006" key="11">
    <source>
        <dbReference type="Google" id="ProtNLM"/>
    </source>
</evidence>
<dbReference type="EMBL" id="AP025184">
    <property type="protein sequence ID" value="BDB54621.1"/>
    <property type="molecule type" value="Genomic_DNA"/>
</dbReference>
<dbReference type="InterPro" id="IPR019127">
    <property type="entry name" value="Exosortase"/>
</dbReference>
<evidence type="ECO:0000256" key="7">
    <source>
        <dbReference type="ARBA" id="ARBA00023136"/>
    </source>
</evidence>
<gene>
    <name evidence="9" type="ORF">GENT5_09260</name>
</gene>
<protein>
    <recommendedName>
        <fullName evidence="11">Exosortase/archaeosortase family protein</fullName>
    </recommendedName>
</protein>
<dbReference type="Pfam" id="PF09721">
    <property type="entry name" value="Exosortase_EpsH"/>
    <property type="match status" value="1"/>
</dbReference>
<keyword evidence="2" id="KW-1003">Cell membrane</keyword>
<keyword evidence="7 8" id="KW-0472">Membrane</keyword>
<feature type="transmembrane region" description="Helical" evidence="8">
    <location>
        <begin position="109"/>
        <end position="133"/>
    </location>
</feature>
<evidence type="ECO:0000256" key="2">
    <source>
        <dbReference type="ARBA" id="ARBA00022475"/>
    </source>
</evidence>
<proteinExistence type="predicted"/>
<evidence type="ECO:0000313" key="10">
    <source>
        <dbReference type="Proteomes" id="UP001319867"/>
    </source>
</evidence>
<keyword evidence="3" id="KW-0645">Protease</keyword>
<dbReference type="Proteomes" id="UP001319867">
    <property type="component" value="Chromosome"/>
</dbReference>
<evidence type="ECO:0000256" key="5">
    <source>
        <dbReference type="ARBA" id="ARBA00022801"/>
    </source>
</evidence>
<comment type="subcellular location">
    <subcellularLocation>
        <location evidence="1">Cell membrane</location>
        <topology evidence="1">Multi-pass membrane protein</topology>
    </subcellularLocation>
</comment>
<name>A0ABN6KYX8_9FLAO</name>
<dbReference type="RefSeq" id="WP_229318401.1">
    <property type="nucleotide sequence ID" value="NZ_AP025184.1"/>
</dbReference>
<organism evidence="9 10">
    <name type="scientific">Flavobacterium ammoniigenes</name>
    <dbReference type="NCBI Taxonomy" id="1751095"/>
    <lineage>
        <taxon>Bacteria</taxon>
        <taxon>Pseudomonadati</taxon>
        <taxon>Bacteroidota</taxon>
        <taxon>Flavobacteriia</taxon>
        <taxon>Flavobacteriales</taxon>
        <taxon>Flavobacteriaceae</taxon>
        <taxon>Flavobacterium</taxon>
    </lineage>
</organism>
<keyword evidence="5" id="KW-0378">Hydrolase</keyword>
<feature type="transmembrane region" description="Helical" evidence="8">
    <location>
        <begin position="140"/>
        <end position="164"/>
    </location>
</feature>
<feature type="transmembrane region" description="Helical" evidence="8">
    <location>
        <begin position="29"/>
        <end position="49"/>
    </location>
</feature>
<dbReference type="NCBIfam" id="TIGR04178">
    <property type="entry name" value="exo_archaeo"/>
    <property type="match status" value="1"/>
</dbReference>
<keyword evidence="4 8" id="KW-0812">Transmembrane</keyword>
<evidence type="ECO:0000256" key="4">
    <source>
        <dbReference type="ARBA" id="ARBA00022692"/>
    </source>
</evidence>
<evidence type="ECO:0000256" key="3">
    <source>
        <dbReference type="ARBA" id="ARBA00022670"/>
    </source>
</evidence>
<dbReference type="InterPro" id="IPR026392">
    <property type="entry name" value="Exo/Archaeosortase_dom"/>
</dbReference>
<accession>A0ABN6KYX8</accession>
<evidence type="ECO:0000256" key="1">
    <source>
        <dbReference type="ARBA" id="ARBA00004651"/>
    </source>
</evidence>
<keyword evidence="10" id="KW-1185">Reference proteome</keyword>
<evidence type="ECO:0000256" key="6">
    <source>
        <dbReference type="ARBA" id="ARBA00022989"/>
    </source>
</evidence>
<reference evidence="9 10" key="2">
    <citation type="journal article" date="2022" name="Microorganisms">
        <title>Complete Genome Sequences of Two Flavobacterium ammonificans Strains and a Flavobacterium ammoniigenes Strain of Ammonifying Bacterioplankton Isolated from Surface River Water.</title>
        <authorList>
            <person name="Suda W."/>
            <person name="Ogata Y."/>
            <person name="Shindo C."/>
            <person name="Watanabe K."/>
        </authorList>
    </citation>
    <scope>NUCLEOTIDE SEQUENCE [LARGE SCALE GENOMIC DNA]</scope>
    <source>
        <strain evidence="9 10">GENT5</strain>
    </source>
</reference>
<keyword evidence="6 8" id="KW-1133">Transmembrane helix</keyword>
<sequence length="207" mass="24099">MVLDINMKNRILQYYHSFINETPPTIRAFLRNALIVFAVWKIVYLVFLYEHRILDKPLTNHIGISTAWFLNHCTPLDGFSATAIEKQSIFEGQMQFSKVSQVRHHGKDILLIADPCNGLELIILFIGFILCFPSTIYKKIVFILSGVAIIDLANIVRCGGLVFLKRFYDYDLFQFAHHYVFKITLYGIIFMLWMLFTKNIKIKNVVI</sequence>
<evidence type="ECO:0000313" key="9">
    <source>
        <dbReference type="EMBL" id="BDB54621.1"/>
    </source>
</evidence>
<feature type="transmembrane region" description="Helical" evidence="8">
    <location>
        <begin position="176"/>
        <end position="196"/>
    </location>
</feature>